<evidence type="ECO:0000256" key="5">
    <source>
        <dbReference type="ARBA" id="ARBA00022777"/>
    </source>
</evidence>
<keyword evidence="6" id="KW-0067">ATP-binding</keyword>
<evidence type="ECO:0000256" key="8">
    <source>
        <dbReference type="SAM" id="SignalP"/>
    </source>
</evidence>
<evidence type="ECO:0000256" key="6">
    <source>
        <dbReference type="ARBA" id="ARBA00022840"/>
    </source>
</evidence>
<dbReference type="SUPFAM" id="SSF56112">
    <property type="entry name" value="Protein kinase-like (PK-like)"/>
    <property type="match status" value="1"/>
</dbReference>
<evidence type="ECO:0000256" key="7">
    <source>
        <dbReference type="SAM" id="MobiDB-lite"/>
    </source>
</evidence>
<dbReference type="InterPro" id="IPR023393">
    <property type="entry name" value="START-like_dom_sf"/>
</dbReference>
<dbReference type="EMBL" id="CM017322">
    <property type="protein sequence ID" value="KAE8008031.1"/>
    <property type="molecule type" value="Genomic_DNA"/>
</dbReference>
<organism evidence="10 11">
    <name type="scientific">Carpinus fangiana</name>
    <dbReference type="NCBI Taxonomy" id="176857"/>
    <lineage>
        <taxon>Eukaryota</taxon>
        <taxon>Viridiplantae</taxon>
        <taxon>Streptophyta</taxon>
        <taxon>Embryophyta</taxon>
        <taxon>Tracheophyta</taxon>
        <taxon>Spermatophyta</taxon>
        <taxon>Magnoliopsida</taxon>
        <taxon>eudicotyledons</taxon>
        <taxon>Gunneridae</taxon>
        <taxon>Pentapetalae</taxon>
        <taxon>rosids</taxon>
        <taxon>fabids</taxon>
        <taxon>Fagales</taxon>
        <taxon>Betulaceae</taxon>
        <taxon>Carpinus</taxon>
    </lineage>
</organism>
<dbReference type="GO" id="GO:0005524">
    <property type="term" value="F:ATP binding"/>
    <property type="evidence" value="ECO:0007669"/>
    <property type="project" value="UniProtKB-KW"/>
</dbReference>
<evidence type="ECO:0000256" key="4">
    <source>
        <dbReference type="ARBA" id="ARBA00022741"/>
    </source>
</evidence>
<dbReference type="Proteomes" id="UP000327013">
    <property type="component" value="Chromosome 2"/>
</dbReference>
<dbReference type="AlphaFoldDB" id="A0A5N6QLJ9"/>
<accession>A0A5N6QLJ9</accession>
<sequence length="295" mass="32550">MGGAKNSLAIFLTLFLLHSATETRPLISSTSRGHLLKEIDGFFGAVNSSGPSSPGGGHRPQKPRPLGETKYSGPSPGAGHEFGPVVQEISSPVVTVWSVVRCFVTVWSVGTLCEVSFISSLPAARNLKILEEERHVISFSIVGGDHRRIRERRLSVDATPRSSVALPHVRGMHRDVKPDNLLFDRRNNLKVADFRSAVWLPEGRCVGGVVGTSYYVVPEVLMGREYNEKVDVWSAGVILYIMLAMVPPFYGEFAVEIFETVLRGNLRFPTRIFRTVSPVAKDLLRKAGPEIWIWG</sequence>
<evidence type="ECO:0000259" key="9">
    <source>
        <dbReference type="PROSITE" id="PS50011"/>
    </source>
</evidence>
<dbReference type="InterPro" id="IPR011009">
    <property type="entry name" value="Kinase-like_dom_sf"/>
</dbReference>
<evidence type="ECO:0000313" key="11">
    <source>
        <dbReference type="Proteomes" id="UP000327013"/>
    </source>
</evidence>
<feature type="signal peptide" evidence="8">
    <location>
        <begin position="1"/>
        <end position="23"/>
    </location>
</feature>
<comment type="similarity">
    <text evidence="1">Belongs to the protein kinase superfamily. CAMK Ser/Thr protein kinase family. CaMK subfamily.</text>
</comment>
<evidence type="ECO:0000256" key="1">
    <source>
        <dbReference type="ARBA" id="ARBA00005354"/>
    </source>
</evidence>
<reference evidence="10 11" key="1">
    <citation type="submission" date="2019-06" db="EMBL/GenBank/DDBJ databases">
        <title>A chromosomal-level reference genome of Carpinus fangiana (Coryloideae, Betulaceae).</title>
        <authorList>
            <person name="Yang X."/>
            <person name="Wang Z."/>
            <person name="Zhang L."/>
            <person name="Hao G."/>
            <person name="Liu J."/>
            <person name="Yang Y."/>
        </authorList>
    </citation>
    <scope>NUCLEOTIDE SEQUENCE [LARGE SCALE GENOMIC DNA]</scope>
    <source>
        <strain evidence="10">Cfa_2016G</strain>
        <tissue evidence="10">Leaf</tissue>
    </source>
</reference>
<feature type="region of interest" description="Disordered" evidence="7">
    <location>
        <begin position="49"/>
        <end position="79"/>
    </location>
</feature>
<evidence type="ECO:0000256" key="2">
    <source>
        <dbReference type="ARBA" id="ARBA00022527"/>
    </source>
</evidence>
<protein>
    <recommendedName>
        <fullName evidence="9">Protein kinase domain-containing protein</fullName>
    </recommendedName>
</protein>
<dbReference type="InterPro" id="IPR050205">
    <property type="entry name" value="CDPK_Ser/Thr_kinases"/>
</dbReference>
<dbReference type="Pfam" id="PF00069">
    <property type="entry name" value="Pkinase"/>
    <property type="match status" value="1"/>
</dbReference>
<keyword evidence="8" id="KW-0732">Signal</keyword>
<dbReference type="OrthoDB" id="40902at2759"/>
<dbReference type="PANTHER" id="PTHR24349">
    <property type="entry name" value="SERINE/THREONINE-PROTEIN KINASE"/>
    <property type="match status" value="1"/>
</dbReference>
<keyword evidence="4" id="KW-0547">Nucleotide-binding</keyword>
<dbReference type="GO" id="GO:0004674">
    <property type="term" value="F:protein serine/threonine kinase activity"/>
    <property type="evidence" value="ECO:0007669"/>
    <property type="project" value="UniProtKB-KW"/>
</dbReference>
<dbReference type="PROSITE" id="PS50011">
    <property type="entry name" value="PROTEIN_KINASE_DOM"/>
    <property type="match status" value="1"/>
</dbReference>
<name>A0A5N6QLJ9_9ROSI</name>
<dbReference type="Gene3D" id="1.10.510.10">
    <property type="entry name" value="Transferase(Phosphotransferase) domain 1"/>
    <property type="match status" value="1"/>
</dbReference>
<feature type="domain" description="Protein kinase" evidence="9">
    <location>
        <begin position="1"/>
        <end position="295"/>
    </location>
</feature>
<feature type="chain" id="PRO_5024352424" description="Protein kinase domain-containing protein" evidence="8">
    <location>
        <begin position="24"/>
        <end position="295"/>
    </location>
</feature>
<proteinExistence type="inferred from homology"/>
<dbReference type="InterPro" id="IPR000719">
    <property type="entry name" value="Prot_kinase_dom"/>
</dbReference>
<dbReference type="SMART" id="SM00220">
    <property type="entry name" value="S_TKc"/>
    <property type="match status" value="1"/>
</dbReference>
<keyword evidence="11" id="KW-1185">Reference proteome</keyword>
<keyword evidence="2" id="KW-0723">Serine/threonine-protein kinase</keyword>
<evidence type="ECO:0000313" key="10">
    <source>
        <dbReference type="EMBL" id="KAE8008031.1"/>
    </source>
</evidence>
<gene>
    <name evidence="10" type="ORF">FH972_004580</name>
</gene>
<keyword evidence="5" id="KW-0418">Kinase</keyword>
<keyword evidence="3" id="KW-0808">Transferase</keyword>
<dbReference type="Gene3D" id="3.30.530.20">
    <property type="match status" value="1"/>
</dbReference>
<evidence type="ECO:0000256" key="3">
    <source>
        <dbReference type="ARBA" id="ARBA00022679"/>
    </source>
</evidence>